<organism evidence="2 3">
    <name type="scientific">Candidatus Eisenbergiella intestinigallinarum</name>
    <dbReference type="NCBI Taxonomy" id="2838549"/>
    <lineage>
        <taxon>Bacteria</taxon>
        <taxon>Bacillati</taxon>
        <taxon>Bacillota</taxon>
        <taxon>Clostridia</taxon>
        <taxon>Lachnospirales</taxon>
        <taxon>Lachnospiraceae</taxon>
        <taxon>Eisenbergiella</taxon>
    </lineage>
</organism>
<dbReference type="Pfam" id="PF06541">
    <property type="entry name" value="ABC_trans_CmpB"/>
    <property type="match status" value="1"/>
</dbReference>
<reference evidence="2" key="1">
    <citation type="journal article" date="2021" name="PeerJ">
        <title>Extensive microbial diversity within the chicken gut microbiome revealed by metagenomics and culture.</title>
        <authorList>
            <person name="Gilroy R."/>
            <person name="Ravi A."/>
            <person name="Getino M."/>
            <person name="Pursley I."/>
            <person name="Horton D.L."/>
            <person name="Alikhan N.F."/>
            <person name="Baker D."/>
            <person name="Gharbi K."/>
            <person name="Hall N."/>
            <person name="Watson M."/>
            <person name="Adriaenssens E.M."/>
            <person name="Foster-Nyarko E."/>
            <person name="Jarju S."/>
            <person name="Secka A."/>
            <person name="Antonio M."/>
            <person name="Oren A."/>
            <person name="Chaudhuri R.R."/>
            <person name="La Ragione R."/>
            <person name="Hildebrand F."/>
            <person name="Pallen M.J."/>
        </authorList>
    </citation>
    <scope>NUCLEOTIDE SEQUENCE</scope>
    <source>
        <strain evidence="2">ChiBcec1-1630</strain>
    </source>
</reference>
<feature type="transmembrane region" description="Helical" evidence="1">
    <location>
        <begin position="119"/>
        <end position="142"/>
    </location>
</feature>
<comment type="caution">
    <text evidence="2">The sequence shown here is derived from an EMBL/GenBank/DDBJ whole genome shotgun (WGS) entry which is preliminary data.</text>
</comment>
<evidence type="ECO:0000256" key="1">
    <source>
        <dbReference type="SAM" id="Phobius"/>
    </source>
</evidence>
<sequence>MLLHSISLIAGLQPLRLIAAFCIYSVIGWCMESAYMSFCNRKLTNRGFMTGPFCPIYGFGALAGFFLLKGFAENLLLLYVAGAVSATIFEYLVGRLMLKLFGEVWWDYHEKPFNYQGIICLESTVAWGFYAVIIIGFLHGIVMKYASWYTYGMGLRLLGAVLLLVLIDFSWHLLAALHVDLAGKRDRLLEKCRGFFHV</sequence>
<evidence type="ECO:0000313" key="2">
    <source>
        <dbReference type="EMBL" id="HJC88292.1"/>
    </source>
</evidence>
<dbReference type="InterPro" id="IPR010540">
    <property type="entry name" value="CmpB_TMEM229"/>
</dbReference>
<feature type="transmembrane region" description="Helical" evidence="1">
    <location>
        <begin position="48"/>
        <end position="68"/>
    </location>
</feature>
<gene>
    <name evidence="2" type="ORF">H9926_09785</name>
</gene>
<evidence type="ECO:0000313" key="3">
    <source>
        <dbReference type="Proteomes" id="UP000823922"/>
    </source>
</evidence>
<feature type="transmembrane region" description="Helical" evidence="1">
    <location>
        <begin position="6"/>
        <end position="27"/>
    </location>
</feature>
<reference evidence="2" key="2">
    <citation type="submission" date="2021-04" db="EMBL/GenBank/DDBJ databases">
        <authorList>
            <person name="Gilroy R."/>
        </authorList>
    </citation>
    <scope>NUCLEOTIDE SEQUENCE</scope>
    <source>
        <strain evidence="2">ChiBcec1-1630</strain>
    </source>
</reference>
<dbReference type="Proteomes" id="UP000823922">
    <property type="component" value="Unassembled WGS sequence"/>
</dbReference>
<name>A0A9D2QMI8_9FIRM</name>
<keyword evidence="1" id="KW-1133">Transmembrane helix</keyword>
<feature type="transmembrane region" description="Helical" evidence="1">
    <location>
        <begin position="154"/>
        <end position="177"/>
    </location>
</feature>
<dbReference type="AlphaFoldDB" id="A0A9D2QMI8"/>
<accession>A0A9D2QMI8</accession>
<proteinExistence type="predicted"/>
<protein>
    <submittedName>
        <fullName evidence="2">ABC transporter permease</fullName>
    </submittedName>
</protein>
<feature type="transmembrane region" description="Helical" evidence="1">
    <location>
        <begin position="74"/>
        <end position="98"/>
    </location>
</feature>
<keyword evidence="1" id="KW-0472">Membrane</keyword>
<dbReference type="EMBL" id="DWVS01000249">
    <property type="protein sequence ID" value="HJC88292.1"/>
    <property type="molecule type" value="Genomic_DNA"/>
</dbReference>
<keyword evidence="1" id="KW-0812">Transmembrane</keyword>